<proteinExistence type="predicted"/>
<accession>A0ABS8UPE1</accession>
<keyword evidence="2" id="KW-1185">Reference proteome</keyword>
<dbReference type="EMBL" id="JACEIK010002252">
    <property type="protein sequence ID" value="MCD9560027.1"/>
    <property type="molecule type" value="Genomic_DNA"/>
</dbReference>
<evidence type="ECO:0000313" key="1">
    <source>
        <dbReference type="EMBL" id="MCD9560027.1"/>
    </source>
</evidence>
<gene>
    <name evidence="1" type="ORF">HAX54_018454</name>
</gene>
<comment type="caution">
    <text evidence="1">The sequence shown here is derived from an EMBL/GenBank/DDBJ whole genome shotgun (WGS) entry which is preliminary data.</text>
</comment>
<protein>
    <submittedName>
        <fullName evidence="1">Uncharacterized protein</fullName>
    </submittedName>
</protein>
<organism evidence="1 2">
    <name type="scientific">Datura stramonium</name>
    <name type="common">Jimsonweed</name>
    <name type="synonym">Common thornapple</name>
    <dbReference type="NCBI Taxonomy" id="4076"/>
    <lineage>
        <taxon>Eukaryota</taxon>
        <taxon>Viridiplantae</taxon>
        <taxon>Streptophyta</taxon>
        <taxon>Embryophyta</taxon>
        <taxon>Tracheophyta</taxon>
        <taxon>Spermatophyta</taxon>
        <taxon>Magnoliopsida</taxon>
        <taxon>eudicotyledons</taxon>
        <taxon>Gunneridae</taxon>
        <taxon>Pentapetalae</taxon>
        <taxon>asterids</taxon>
        <taxon>lamiids</taxon>
        <taxon>Solanales</taxon>
        <taxon>Solanaceae</taxon>
        <taxon>Solanoideae</taxon>
        <taxon>Datureae</taxon>
        <taxon>Datura</taxon>
    </lineage>
</organism>
<sequence length="60" mass="6066">MAVNSDLELGTTTNGTSSVVDKSLGQGVVVETTQALYLSPGNTSGISLISFQLVPLPGSI</sequence>
<name>A0ABS8UPE1_DATST</name>
<evidence type="ECO:0000313" key="2">
    <source>
        <dbReference type="Proteomes" id="UP000823775"/>
    </source>
</evidence>
<dbReference type="Proteomes" id="UP000823775">
    <property type="component" value="Unassembled WGS sequence"/>
</dbReference>
<reference evidence="1 2" key="1">
    <citation type="journal article" date="2021" name="BMC Genomics">
        <title>Datura genome reveals duplications of psychoactive alkaloid biosynthetic genes and high mutation rate following tissue culture.</title>
        <authorList>
            <person name="Rajewski A."/>
            <person name="Carter-House D."/>
            <person name="Stajich J."/>
            <person name="Litt A."/>
        </authorList>
    </citation>
    <scope>NUCLEOTIDE SEQUENCE [LARGE SCALE GENOMIC DNA]</scope>
    <source>
        <strain evidence="1">AR-01</strain>
    </source>
</reference>
<feature type="non-terminal residue" evidence="1">
    <location>
        <position position="60"/>
    </location>
</feature>